<dbReference type="Gene3D" id="1.10.260.40">
    <property type="entry name" value="lambda repressor-like DNA-binding domains"/>
    <property type="match status" value="1"/>
</dbReference>
<keyword evidence="2" id="KW-0238">DNA-binding</keyword>
<dbReference type="SUPFAM" id="SSF47413">
    <property type="entry name" value="lambda repressor-like DNA-binding domains"/>
    <property type="match status" value="1"/>
</dbReference>
<name>A0AAW4UWA9_PHOVU</name>
<sequence length="271" mass="29631">MINNSIFCIMEAKYDISKRFIEAFENLVKEGKVTDKKDFASKIGISASMVTEISKGRSNVGTLAIQNIVSQFNISGDWLLTGIGNMIKSNSNSIQTTKESTPSELPATSDDASADTPGTAHAPEADAVAITARTKQTMKPIPLVTETAAAGFGNCDFAIAEQDVKDYYVIPKFRYSRVDFMIEVSGLSMHPHFNPGDIIACTILTDRKFLQWNKCHVIATREQGILVKRLMPSKQKNCLTAISDNKDYPPFDIPLDEITGIALVVGSVSLE</sequence>
<comment type="caution">
    <text evidence="6">The sequence shown here is derived from an EMBL/GenBank/DDBJ whole genome shotgun (WGS) entry which is preliminary data.</text>
</comment>
<organism evidence="6 7">
    <name type="scientific">Phocaeicola vulgatus</name>
    <name type="common">Bacteroides vulgatus</name>
    <dbReference type="NCBI Taxonomy" id="821"/>
    <lineage>
        <taxon>Bacteria</taxon>
        <taxon>Pseudomonadati</taxon>
        <taxon>Bacteroidota</taxon>
        <taxon>Bacteroidia</taxon>
        <taxon>Bacteroidales</taxon>
        <taxon>Bacteroidaceae</taxon>
        <taxon>Phocaeicola</taxon>
    </lineage>
</organism>
<dbReference type="InterPro" id="IPR001387">
    <property type="entry name" value="Cro/C1-type_HTH"/>
</dbReference>
<dbReference type="GO" id="GO:0003677">
    <property type="term" value="F:DNA binding"/>
    <property type="evidence" value="ECO:0007669"/>
    <property type="project" value="UniProtKB-KW"/>
</dbReference>
<protein>
    <recommendedName>
        <fullName evidence="5">HTH cro/C1-type domain-containing protein</fullName>
    </recommendedName>
</protein>
<evidence type="ECO:0000256" key="1">
    <source>
        <dbReference type="ARBA" id="ARBA00023015"/>
    </source>
</evidence>
<evidence type="ECO:0000259" key="5">
    <source>
        <dbReference type="PROSITE" id="PS50943"/>
    </source>
</evidence>
<evidence type="ECO:0000313" key="6">
    <source>
        <dbReference type="EMBL" id="MCB7280419.1"/>
    </source>
</evidence>
<evidence type="ECO:0000256" key="2">
    <source>
        <dbReference type="ARBA" id="ARBA00023125"/>
    </source>
</evidence>
<evidence type="ECO:0000256" key="4">
    <source>
        <dbReference type="SAM" id="MobiDB-lite"/>
    </source>
</evidence>
<reference evidence="6" key="1">
    <citation type="submission" date="2021-10" db="EMBL/GenBank/DDBJ databases">
        <title>Collection of gut derived symbiotic bacterial strains cultured from healthy donors.</title>
        <authorList>
            <person name="Lin H."/>
            <person name="Littmann E."/>
            <person name="Kohout C."/>
            <person name="Pamer E.G."/>
        </authorList>
    </citation>
    <scope>NUCLEOTIDE SEQUENCE</scope>
    <source>
        <strain evidence="6">DFI.1.167</strain>
    </source>
</reference>
<evidence type="ECO:0000256" key="3">
    <source>
        <dbReference type="ARBA" id="ARBA00023163"/>
    </source>
</evidence>
<dbReference type="PROSITE" id="PS50943">
    <property type="entry name" value="HTH_CROC1"/>
    <property type="match status" value="1"/>
</dbReference>
<feature type="compositionally biased region" description="Polar residues" evidence="4">
    <location>
        <begin position="93"/>
        <end position="103"/>
    </location>
</feature>
<dbReference type="Pfam" id="PF00717">
    <property type="entry name" value="Peptidase_S24"/>
    <property type="match status" value="1"/>
</dbReference>
<dbReference type="Proteomes" id="UP001199363">
    <property type="component" value="Unassembled WGS sequence"/>
</dbReference>
<feature type="region of interest" description="Disordered" evidence="4">
    <location>
        <begin position="93"/>
        <end position="120"/>
    </location>
</feature>
<dbReference type="AlphaFoldDB" id="A0AAW4UWA9"/>
<dbReference type="InterPro" id="IPR010982">
    <property type="entry name" value="Lambda_DNA-bd_dom_sf"/>
</dbReference>
<dbReference type="Gene3D" id="2.10.109.10">
    <property type="entry name" value="Umud Fragment, subunit A"/>
    <property type="match status" value="1"/>
</dbReference>
<proteinExistence type="predicted"/>
<evidence type="ECO:0000313" key="7">
    <source>
        <dbReference type="Proteomes" id="UP001199363"/>
    </source>
</evidence>
<dbReference type="RefSeq" id="WP_227195214.1">
    <property type="nucleotide sequence ID" value="NZ_JAHOOU010000012.1"/>
</dbReference>
<gene>
    <name evidence="6" type="ORF">LI282_05130</name>
</gene>
<dbReference type="EMBL" id="JAJCQG010000011">
    <property type="protein sequence ID" value="MCB7280419.1"/>
    <property type="molecule type" value="Genomic_DNA"/>
</dbReference>
<keyword evidence="1" id="KW-0805">Transcription regulation</keyword>
<dbReference type="CDD" id="cd00093">
    <property type="entry name" value="HTH_XRE"/>
    <property type="match status" value="1"/>
</dbReference>
<accession>A0AAW4UWA9</accession>
<dbReference type="InterPro" id="IPR015927">
    <property type="entry name" value="Peptidase_S24_S26A/B/C"/>
</dbReference>
<dbReference type="InterPro" id="IPR036286">
    <property type="entry name" value="LexA/Signal_pep-like_sf"/>
</dbReference>
<dbReference type="CDD" id="cd06529">
    <property type="entry name" value="S24_LexA-like"/>
    <property type="match status" value="1"/>
</dbReference>
<feature type="domain" description="HTH cro/C1-type" evidence="5">
    <location>
        <begin position="37"/>
        <end position="79"/>
    </location>
</feature>
<dbReference type="InterPro" id="IPR039418">
    <property type="entry name" value="LexA-like"/>
</dbReference>
<dbReference type="SUPFAM" id="SSF51306">
    <property type="entry name" value="LexA/Signal peptidase"/>
    <property type="match status" value="1"/>
</dbReference>
<dbReference type="PANTHER" id="PTHR40661:SF1">
    <property type="entry name" value="HTH CRO_C1-TYPE DOMAIN-CONTAINING PROTEIN"/>
    <property type="match status" value="1"/>
</dbReference>
<dbReference type="PANTHER" id="PTHR40661">
    <property type="match status" value="1"/>
</dbReference>
<keyword evidence="3" id="KW-0804">Transcription</keyword>